<comment type="caution">
    <text evidence="1">The sequence shown here is derived from an EMBL/GenBank/DDBJ whole genome shotgun (WGS) entry which is preliminary data.</text>
</comment>
<accession>A0A2Z6RZ73</accession>
<dbReference type="AlphaFoldDB" id="A0A2Z6RZ73"/>
<gene>
    <name evidence="1" type="ORF">RclHR1_00530020</name>
</gene>
<protein>
    <submittedName>
        <fullName evidence="1">Uncharacterized protein</fullName>
    </submittedName>
</protein>
<organism evidence="1 2">
    <name type="scientific">Rhizophagus clarus</name>
    <dbReference type="NCBI Taxonomy" id="94130"/>
    <lineage>
        <taxon>Eukaryota</taxon>
        <taxon>Fungi</taxon>
        <taxon>Fungi incertae sedis</taxon>
        <taxon>Mucoromycota</taxon>
        <taxon>Glomeromycotina</taxon>
        <taxon>Glomeromycetes</taxon>
        <taxon>Glomerales</taxon>
        <taxon>Glomeraceae</taxon>
        <taxon>Rhizophagus</taxon>
    </lineage>
</organism>
<proteinExistence type="predicted"/>
<evidence type="ECO:0000313" key="2">
    <source>
        <dbReference type="Proteomes" id="UP000247702"/>
    </source>
</evidence>
<dbReference type="Proteomes" id="UP000247702">
    <property type="component" value="Unassembled WGS sequence"/>
</dbReference>
<keyword evidence="2" id="KW-1185">Reference proteome</keyword>
<dbReference type="EMBL" id="BEXD01003904">
    <property type="protein sequence ID" value="GBC03745.1"/>
    <property type="molecule type" value="Genomic_DNA"/>
</dbReference>
<reference evidence="1 2" key="1">
    <citation type="submission" date="2017-11" db="EMBL/GenBank/DDBJ databases">
        <title>The genome of Rhizophagus clarus HR1 reveals common genetic basis of auxotrophy among arbuscular mycorrhizal fungi.</title>
        <authorList>
            <person name="Kobayashi Y."/>
        </authorList>
    </citation>
    <scope>NUCLEOTIDE SEQUENCE [LARGE SCALE GENOMIC DNA]</scope>
    <source>
        <strain evidence="1 2">HR1</strain>
    </source>
</reference>
<sequence length="115" mass="13301">MTASIIYKIMEENPTIQKIELLELLNKIFQNMKNNIDNNSNLFKRLSDQFNIALESIYSLYNIRALKMNNISCNKDMINKNVEYIKSQLSQDLNPCSASLPQNINNIDSNRRSIG</sequence>
<name>A0A2Z6RZ73_9GLOM</name>
<evidence type="ECO:0000313" key="1">
    <source>
        <dbReference type="EMBL" id="GBC03745.1"/>
    </source>
</evidence>